<accession>A0A0N0E1E7</accession>
<keyword evidence="4" id="KW-1185">Reference proteome</keyword>
<gene>
    <name evidence="3" type="ORF">PF66_05835</name>
</gene>
<dbReference type="InterPro" id="IPR044862">
    <property type="entry name" value="Pro_4_hyd_alph_FE2OG_OXY"/>
</dbReference>
<dbReference type="AlphaFoldDB" id="A0A0N0E1E7"/>
<name>A0A0N0E1E7_9PSED</name>
<reference evidence="3 4" key="1">
    <citation type="journal article" date="2015" name="PLoS ONE">
        <title>Rice-Infecting Pseudomonas Genomes Are Highly Accessorized and Harbor Multiple Putative Virulence Mechanisms to Cause Sheath Brown Rot.</title>
        <authorList>
            <person name="Quibod I.L."/>
            <person name="Grande G."/>
            <person name="Oreiro E.G."/>
            <person name="Borja F.N."/>
            <person name="Dossa G.S."/>
            <person name="Mauleon R."/>
            <person name="Cruz C.V."/>
            <person name="Oliva R."/>
        </authorList>
    </citation>
    <scope>NUCLEOTIDE SEQUENCE [LARGE SCALE GENOMIC DNA]</scope>
    <source>
        <strain evidence="3 4">IRRI 6609</strain>
    </source>
</reference>
<protein>
    <submittedName>
        <fullName evidence="3">2OG-Fe(II) oxygenase superfamily</fullName>
    </submittedName>
</protein>
<dbReference type="Proteomes" id="UP000037931">
    <property type="component" value="Unassembled WGS sequence"/>
</dbReference>
<comment type="similarity">
    <text evidence="1">Belongs to the iron/ascorbate-dependent oxidoreductase family.</text>
</comment>
<sequence length="206" mass="23463">MNIVEVAKKELANNGSFYSSATGFLYSQDDWDEINAILANPSLPWEQVYIGDADELNDLTVARFMTDVERPTRVNQPLADHMISLVCNDKLLSFVSRLLDGDEFHIRRMQVNKMKDGSFIGKHLDIDSNPDYLYSIVLQLGKHFAGGEFLIFNKQDEQVNLIRPELQSLVITDCSFPHQVEAVTEGERVSLVFFVSKYAEKNRRVA</sequence>
<proteinExistence type="inferred from homology"/>
<dbReference type="STRING" id="50340.PF66_05835"/>
<dbReference type="GO" id="GO:0016491">
    <property type="term" value="F:oxidoreductase activity"/>
    <property type="evidence" value="ECO:0007669"/>
    <property type="project" value="UniProtKB-KW"/>
</dbReference>
<dbReference type="Pfam" id="PF13640">
    <property type="entry name" value="2OG-FeII_Oxy_3"/>
    <property type="match status" value="1"/>
</dbReference>
<dbReference type="PATRIC" id="fig|50340.43.peg.3548"/>
<evidence type="ECO:0000259" key="2">
    <source>
        <dbReference type="PROSITE" id="PS51471"/>
    </source>
</evidence>
<keyword evidence="1" id="KW-0408">Iron</keyword>
<organism evidence="3 4">
    <name type="scientific">Pseudomonas asplenii</name>
    <dbReference type="NCBI Taxonomy" id="53407"/>
    <lineage>
        <taxon>Bacteria</taxon>
        <taxon>Pseudomonadati</taxon>
        <taxon>Pseudomonadota</taxon>
        <taxon>Gammaproteobacteria</taxon>
        <taxon>Pseudomonadales</taxon>
        <taxon>Pseudomonadaceae</taxon>
        <taxon>Pseudomonas</taxon>
    </lineage>
</organism>
<dbReference type="OrthoDB" id="255432at2"/>
<dbReference type="GO" id="GO:0046872">
    <property type="term" value="F:metal ion binding"/>
    <property type="evidence" value="ECO:0007669"/>
    <property type="project" value="UniProtKB-KW"/>
</dbReference>
<dbReference type="EMBL" id="JSYZ01000027">
    <property type="protein sequence ID" value="KPA87616.1"/>
    <property type="molecule type" value="Genomic_DNA"/>
</dbReference>
<dbReference type="InterPro" id="IPR005123">
    <property type="entry name" value="Oxoglu/Fe-dep_dioxygenase_dom"/>
</dbReference>
<dbReference type="RefSeq" id="WP_054059290.1">
    <property type="nucleotide sequence ID" value="NZ_JAQMZR010000009.1"/>
</dbReference>
<dbReference type="PROSITE" id="PS51471">
    <property type="entry name" value="FE2OG_OXY"/>
    <property type="match status" value="1"/>
</dbReference>
<keyword evidence="1" id="KW-0479">Metal-binding</keyword>
<keyword evidence="1" id="KW-0560">Oxidoreductase</keyword>
<evidence type="ECO:0000256" key="1">
    <source>
        <dbReference type="RuleBase" id="RU003682"/>
    </source>
</evidence>
<dbReference type="Gene3D" id="2.60.120.620">
    <property type="entry name" value="q2cbj1_9rhob like domain"/>
    <property type="match status" value="1"/>
</dbReference>
<evidence type="ECO:0000313" key="3">
    <source>
        <dbReference type="EMBL" id="KPA87616.1"/>
    </source>
</evidence>
<feature type="domain" description="Fe2OG dioxygenase" evidence="2">
    <location>
        <begin position="105"/>
        <end position="197"/>
    </location>
</feature>
<evidence type="ECO:0000313" key="4">
    <source>
        <dbReference type="Proteomes" id="UP000037931"/>
    </source>
</evidence>
<comment type="caution">
    <text evidence="3">The sequence shown here is derived from an EMBL/GenBank/DDBJ whole genome shotgun (WGS) entry which is preliminary data.</text>
</comment>